<feature type="domain" description="Response regulatory" evidence="2">
    <location>
        <begin position="150"/>
        <end position="266"/>
    </location>
</feature>
<dbReference type="GO" id="GO:0000160">
    <property type="term" value="P:phosphorelay signal transduction system"/>
    <property type="evidence" value="ECO:0007669"/>
    <property type="project" value="InterPro"/>
</dbReference>
<dbReference type="AlphaFoldDB" id="A0A7C4KZS9"/>
<dbReference type="Gene3D" id="3.40.50.2300">
    <property type="match status" value="2"/>
</dbReference>
<dbReference type="PANTHER" id="PTHR45138:SF9">
    <property type="entry name" value="DIGUANYLATE CYCLASE DGCM-RELATED"/>
    <property type="match status" value="1"/>
</dbReference>
<feature type="domain" description="GGDEF" evidence="3">
    <location>
        <begin position="306"/>
        <end position="436"/>
    </location>
</feature>
<protein>
    <submittedName>
        <fullName evidence="4">Diguanylate cyclase</fullName>
    </submittedName>
</protein>
<sequence>MSNYLMSDDSFMVSSVYKPKLNYRIYLLIRDSKEALELTEQINAFGYQVNPFTKADDLVSALRWSLPNAILVFVDGKKLTFEDYEELALKLKKQSNHLPLVIISTEDNFDLRLRAVRAGGSAFFIHPVDISSLIGSLDEFANPTPSVPNRILIIDDVLSQASFYAMHLEKVGMQTRIVTDPRQMIQPMIEFNPDLILLDMYLPECNGIELARMIRQMENFVSVPIVFLSAETDRERQLAALMMGADDFLIKPVKPEHLIASVTSRIERYRKLRSLMIYDGLTNLLNHSTIKERLVKELLRSERDKQPLSFAMIDLDHFKNVNDRYGHSAGDRVLKSLARMLKQRLRRTDLIGRYGGEEFSIIFPNTTAAEAASVMDKLRESFSHIHHLSSDGFFSVTFSCGIASFPEYKTAVAISNAADKALYQAKESGRNRISVI</sequence>
<name>A0A7C4KZS9_9CHLR</name>
<dbReference type="PROSITE" id="PS50110">
    <property type="entry name" value="RESPONSE_REGULATORY"/>
    <property type="match status" value="2"/>
</dbReference>
<gene>
    <name evidence="4" type="ORF">ENT17_07130</name>
</gene>
<evidence type="ECO:0000259" key="2">
    <source>
        <dbReference type="PROSITE" id="PS50110"/>
    </source>
</evidence>
<dbReference type="GO" id="GO:1902201">
    <property type="term" value="P:negative regulation of bacterial-type flagellum-dependent cell motility"/>
    <property type="evidence" value="ECO:0007669"/>
    <property type="project" value="TreeGrafter"/>
</dbReference>
<accession>A0A7C4KZS9</accession>
<dbReference type="CDD" id="cd01949">
    <property type="entry name" value="GGDEF"/>
    <property type="match status" value="1"/>
</dbReference>
<dbReference type="NCBIfam" id="TIGR00254">
    <property type="entry name" value="GGDEF"/>
    <property type="match status" value="1"/>
</dbReference>
<feature type="modified residue" description="4-aspartylphosphate" evidence="1">
    <location>
        <position position="199"/>
    </location>
</feature>
<dbReference type="SUPFAM" id="SSF52172">
    <property type="entry name" value="CheY-like"/>
    <property type="match status" value="2"/>
</dbReference>
<reference evidence="4" key="1">
    <citation type="journal article" date="2020" name="mSystems">
        <title>Genome- and Community-Level Interaction Insights into Carbon Utilization and Element Cycling Functions of Hydrothermarchaeota in Hydrothermal Sediment.</title>
        <authorList>
            <person name="Zhou Z."/>
            <person name="Liu Y."/>
            <person name="Xu W."/>
            <person name="Pan J."/>
            <person name="Luo Z.H."/>
            <person name="Li M."/>
        </authorList>
    </citation>
    <scope>NUCLEOTIDE SEQUENCE [LARGE SCALE GENOMIC DNA]</scope>
    <source>
        <strain evidence="4">SpSt-556</strain>
    </source>
</reference>
<dbReference type="EMBL" id="DSXR01000074">
    <property type="protein sequence ID" value="HGS87377.1"/>
    <property type="molecule type" value="Genomic_DNA"/>
</dbReference>
<dbReference type="CDD" id="cd00156">
    <property type="entry name" value="REC"/>
    <property type="match status" value="1"/>
</dbReference>
<dbReference type="InterPro" id="IPR029787">
    <property type="entry name" value="Nucleotide_cyclase"/>
</dbReference>
<evidence type="ECO:0000259" key="3">
    <source>
        <dbReference type="PROSITE" id="PS50887"/>
    </source>
</evidence>
<dbReference type="PROSITE" id="PS50887">
    <property type="entry name" value="GGDEF"/>
    <property type="match status" value="1"/>
</dbReference>
<dbReference type="FunFam" id="3.30.70.270:FF:000001">
    <property type="entry name" value="Diguanylate cyclase domain protein"/>
    <property type="match status" value="1"/>
</dbReference>
<proteinExistence type="predicted"/>
<dbReference type="GO" id="GO:0005886">
    <property type="term" value="C:plasma membrane"/>
    <property type="evidence" value="ECO:0007669"/>
    <property type="project" value="TreeGrafter"/>
</dbReference>
<dbReference type="SUPFAM" id="SSF55073">
    <property type="entry name" value="Nucleotide cyclase"/>
    <property type="match status" value="1"/>
</dbReference>
<dbReference type="InterPro" id="IPR011006">
    <property type="entry name" value="CheY-like_superfamily"/>
</dbReference>
<dbReference type="GO" id="GO:0052621">
    <property type="term" value="F:diguanylate cyclase activity"/>
    <property type="evidence" value="ECO:0007669"/>
    <property type="project" value="TreeGrafter"/>
</dbReference>
<organism evidence="4">
    <name type="scientific">Bellilinea caldifistulae</name>
    <dbReference type="NCBI Taxonomy" id="360411"/>
    <lineage>
        <taxon>Bacteria</taxon>
        <taxon>Bacillati</taxon>
        <taxon>Chloroflexota</taxon>
        <taxon>Anaerolineae</taxon>
        <taxon>Anaerolineales</taxon>
        <taxon>Anaerolineaceae</taxon>
        <taxon>Bellilinea</taxon>
    </lineage>
</organism>
<keyword evidence="1" id="KW-0597">Phosphoprotein</keyword>
<feature type="domain" description="Response regulatory" evidence="2">
    <location>
        <begin position="24"/>
        <end position="141"/>
    </location>
</feature>
<evidence type="ECO:0000256" key="1">
    <source>
        <dbReference type="PROSITE-ProRule" id="PRU00169"/>
    </source>
</evidence>
<dbReference type="InterPro" id="IPR050469">
    <property type="entry name" value="Diguanylate_Cyclase"/>
</dbReference>
<dbReference type="Pfam" id="PF00072">
    <property type="entry name" value="Response_reg"/>
    <property type="match status" value="1"/>
</dbReference>
<dbReference type="SMART" id="SM00448">
    <property type="entry name" value="REC"/>
    <property type="match status" value="1"/>
</dbReference>
<evidence type="ECO:0000313" key="4">
    <source>
        <dbReference type="EMBL" id="HGS87377.1"/>
    </source>
</evidence>
<dbReference type="SMART" id="SM00267">
    <property type="entry name" value="GGDEF"/>
    <property type="match status" value="1"/>
</dbReference>
<comment type="caution">
    <text evidence="1">Lacks conserved residue(s) required for the propagation of feature annotation.</text>
</comment>
<dbReference type="GO" id="GO:0043709">
    <property type="term" value="P:cell adhesion involved in single-species biofilm formation"/>
    <property type="evidence" value="ECO:0007669"/>
    <property type="project" value="TreeGrafter"/>
</dbReference>
<dbReference type="InterPro" id="IPR043128">
    <property type="entry name" value="Rev_trsase/Diguanyl_cyclase"/>
</dbReference>
<dbReference type="InterPro" id="IPR001789">
    <property type="entry name" value="Sig_transdc_resp-reg_receiver"/>
</dbReference>
<dbReference type="Pfam" id="PF00990">
    <property type="entry name" value="GGDEF"/>
    <property type="match status" value="1"/>
</dbReference>
<dbReference type="InterPro" id="IPR000160">
    <property type="entry name" value="GGDEF_dom"/>
</dbReference>
<dbReference type="Gene3D" id="3.30.70.270">
    <property type="match status" value="1"/>
</dbReference>
<dbReference type="PANTHER" id="PTHR45138">
    <property type="entry name" value="REGULATORY COMPONENTS OF SENSORY TRANSDUCTION SYSTEM"/>
    <property type="match status" value="1"/>
</dbReference>
<comment type="caution">
    <text evidence="4">The sequence shown here is derived from an EMBL/GenBank/DDBJ whole genome shotgun (WGS) entry which is preliminary data.</text>
</comment>